<organism evidence="1 2">
    <name type="scientific">Suillus discolor</name>
    <dbReference type="NCBI Taxonomy" id="1912936"/>
    <lineage>
        <taxon>Eukaryota</taxon>
        <taxon>Fungi</taxon>
        <taxon>Dikarya</taxon>
        <taxon>Basidiomycota</taxon>
        <taxon>Agaricomycotina</taxon>
        <taxon>Agaricomycetes</taxon>
        <taxon>Agaricomycetidae</taxon>
        <taxon>Boletales</taxon>
        <taxon>Suillineae</taxon>
        <taxon>Suillaceae</taxon>
        <taxon>Suillus</taxon>
    </lineage>
</organism>
<feature type="non-terminal residue" evidence="1">
    <location>
        <position position="1"/>
    </location>
</feature>
<dbReference type="EMBL" id="JABBWM010000053">
    <property type="protein sequence ID" value="KAG2100653.1"/>
    <property type="molecule type" value="Genomic_DNA"/>
</dbReference>
<gene>
    <name evidence="1" type="ORF">F5147DRAFT_581916</name>
</gene>
<dbReference type="Proteomes" id="UP000823399">
    <property type="component" value="Unassembled WGS sequence"/>
</dbReference>
<evidence type="ECO:0000313" key="2">
    <source>
        <dbReference type="Proteomes" id="UP000823399"/>
    </source>
</evidence>
<comment type="caution">
    <text evidence="1">The sequence shown here is derived from an EMBL/GenBank/DDBJ whole genome shotgun (WGS) entry which is preliminary data.</text>
</comment>
<dbReference type="AlphaFoldDB" id="A0A9P7F017"/>
<name>A0A9P7F017_9AGAM</name>
<proteinExistence type="predicted"/>
<dbReference type="RefSeq" id="XP_041289596.1">
    <property type="nucleotide sequence ID" value="XM_041431620.1"/>
</dbReference>
<accession>A0A9P7F017</accession>
<keyword evidence="2" id="KW-1185">Reference proteome</keyword>
<dbReference type="GeneID" id="64693879"/>
<sequence length="64" mass="7702">ADLDDKRLFLQRLTRKKDESTIKVNYVKALNDYDEAQLVFVFRLCLYQHYTISGLHMNQHERSL</sequence>
<evidence type="ECO:0000313" key="1">
    <source>
        <dbReference type="EMBL" id="KAG2100653.1"/>
    </source>
</evidence>
<protein>
    <submittedName>
        <fullName evidence="1">Uncharacterized protein</fullName>
    </submittedName>
</protein>
<reference evidence="1" key="1">
    <citation type="journal article" date="2020" name="New Phytol.">
        <title>Comparative genomics reveals dynamic genome evolution in host specialist ectomycorrhizal fungi.</title>
        <authorList>
            <person name="Lofgren L.A."/>
            <person name="Nguyen N.H."/>
            <person name="Vilgalys R."/>
            <person name="Ruytinx J."/>
            <person name="Liao H.L."/>
            <person name="Branco S."/>
            <person name="Kuo A."/>
            <person name="LaButti K."/>
            <person name="Lipzen A."/>
            <person name="Andreopoulos W."/>
            <person name="Pangilinan J."/>
            <person name="Riley R."/>
            <person name="Hundley H."/>
            <person name="Na H."/>
            <person name="Barry K."/>
            <person name="Grigoriev I.V."/>
            <person name="Stajich J.E."/>
            <person name="Kennedy P.G."/>
        </authorList>
    </citation>
    <scope>NUCLEOTIDE SEQUENCE</scope>
    <source>
        <strain evidence="1">FC423</strain>
    </source>
</reference>